<organism evidence="2">
    <name type="scientific">marine sediment metagenome</name>
    <dbReference type="NCBI Taxonomy" id="412755"/>
    <lineage>
        <taxon>unclassified sequences</taxon>
        <taxon>metagenomes</taxon>
        <taxon>ecological metagenomes</taxon>
    </lineage>
</organism>
<dbReference type="GO" id="GO:0016646">
    <property type="term" value="F:oxidoreductase activity, acting on the CH-NH group of donors, NAD or NADP as acceptor"/>
    <property type="evidence" value="ECO:0007669"/>
    <property type="project" value="TreeGrafter"/>
</dbReference>
<dbReference type="InterPro" id="IPR016040">
    <property type="entry name" value="NAD(P)-bd_dom"/>
</dbReference>
<dbReference type="Pfam" id="PF13460">
    <property type="entry name" value="NAD_binding_10"/>
    <property type="match status" value="1"/>
</dbReference>
<proteinExistence type="predicted"/>
<evidence type="ECO:0000259" key="1">
    <source>
        <dbReference type="Pfam" id="PF13460"/>
    </source>
</evidence>
<dbReference type="EMBL" id="LAZR01000007">
    <property type="protein sequence ID" value="KKO09253.1"/>
    <property type="molecule type" value="Genomic_DNA"/>
</dbReference>
<gene>
    <name evidence="2" type="ORF">LCGC14_0035940</name>
</gene>
<evidence type="ECO:0000313" key="2">
    <source>
        <dbReference type="EMBL" id="KKO09253.1"/>
    </source>
</evidence>
<dbReference type="AlphaFoldDB" id="A0A0F9WA70"/>
<dbReference type="InterPro" id="IPR036291">
    <property type="entry name" value="NAD(P)-bd_dom_sf"/>
</dbReference>
<accession>A0A0F9WA70</accession>
<dbReference type="InterPro" id="IPR051606">
    <property type="entry name" value="Polyketide_Oxido-like"/>
</dbReference>
<reference evidence="2" key="1">
    <citation type="journal article" date="2015" name="Nature">
        <title>Complex archaea that bridge the gap between prokaryotes and eukaryotes.</title>
        <authorList>
            <person name="Spang A."/>
            <person name="Saw J.H."/>
            <person name="Jorgensen S.L."/>
            <person name="Zaremba-Niedzwiedzka K."/>
            <person name="Martijn J."/>
            <person name="Lind A.E."/>
            <person name="van Eijk R."/>
            <person name="Schleper C."/>
            <person name="Guy L."/>
            <person name="Ettema T.J."/>
        </authorList>
    </citation>
    <scope>NUCLEOTIDE SEQUENCE</scope>
</reference>
<feature type="domain" description="NAD(P)-binding" evidence="1">
    <location>
        <begin position="7"/>
        <end position="197"/>
    </location>
</feature>
<sequence>MKIAIFGAAGDVGKRIMNEALARGHNVTGVVRTESQLNKLPAEASRCVADIADSHQLAHVIQGQDVLISAVRPPDGKEATLVALTRSLMASALPIQRVLLVGGAARLLIPGRAGDTVLTAPDFLPASALEIAKACQAQYELCLGETRTAWTYFSPAAMLMPGERTGRYRLGTDTLVMDNNGESRISMEDFAVAMLDEAETPQNIQKAFTVGY</sequence>
<comment type="caution">
    <text evidence="2">The sequence shown here is derived from an EMBL/GenBank/DDBJ whole genome shotgun (WGS) entry which is preliminary data.</text>
</comment>
<dbReference type="Gene3D" id="3.40.50.720">
    <property type="entry name" value="NAD(P)-binding Rossmann-like Domain"/>
    <property type="match status" value="1"/>
</dbReference>
<name>A0A0F9WA70_9ZZZZ</name>
<dbReference type="SUPFAM" id="SSF51735">
    <property type="entry name" value="NAD(P)-binding Rossmann-fold domains"/>
    <property type="match status" value="1"/>
</dbReference>
<dbReference type="PANTHER" id="PTHR43355">
    <property type="entry name" value="FLAVIN REDUCTASE (NADPH)"/>
    <property type="match status" value="1"/>
</dbReference>
<protein>
    <recommendedName>
        <fullName evidence="1">NAD(P)-binding domain-containing protein</fullName>
    </recommendedName>
</protein>
<dbReference type="PANTHER" id="PTHR43355:SF2">
    <property type="entry name" value="FLAVIN REDUCTASE (NADPH)"/>
    <property type="match status" value="1"/>
</dbReference>